<comment type="caution">
    <text evidence="4">The sequence shown here is derived from an EMBL/GenBank/DDBJ whole genome shotgun (WGS) entry which is preliminary data.</text>
</comment>
<evidence type="ECO:0000259" key="3">
    <source>
        <dbReference type="PROSITE" id="PS50157"/>
    </source>
</evidence>
<keyword evidence="1" id="KW-0479">Metal-binding</keyword>
<feature type="domain" description="C2H2-type" evidence="3">
    <location>
        <begin position="337"/>
        <end position="365"/>
    </location>
</feature>
<proteinExistence type="predicted"/>
<gene>
    <name evidence="4" type="ORF">BOTCAL_0426g00070</name>
</gene>
<sequence>MACGLCNFREDQCCCQHYNQDLSPEPHYTATNNIFRPPAYPNSINEVYIGNISHYLQSVGSNSIGSESTHQHQEPGISYSSSYAPSTRLFYTPTGQPYDSLSLSSDLRAFTNNEHSHGSVVGWTKQSHLGDEAIQSSIAKPGQSIKPEGWLPGLGDPDAQGSSNITYPSTNFTSIKPLQAYSPSGSDVSGYANNWERDPNQQNNLVASGNEGILAAIEDNSRIVQAGIVWRGPKSSAISEARYPYANIAQSQYQSQYPTFHPYNHSQIQESFTVVATNQEPAALDNQNQYSLSDSKSDSHQLPCKCPHQKCGQDSTKIFTQSADLQAHWYRAHEKRFLCPKCNAVFGTTAEVRRHSTAIHDDGPKEFSCKVSDCAGRAKEFNRKHRLKEHREKWHGNYYCSAMNCPRGPGHGFKDQKLLNEHLTKSHSHE</sequence>
<keyword evidence="1" id="KW-0863">Zinc-finger</keyword>
<dbReference type="Pfam" id="PF24757">
    <property type="entry name" value="C2H2_ASCIZ"/>
    <property type="match status" value="1"/>
</dbReference>
<evidence type="ECO:0000313" key="5">
    <source>
        <dbReference type="Proteomes" id="UP000297299"/>
    </source>
</evidence>
<keyword evidence="5" id="KW-1185">Reference proteome</keyword>
<evidence type="ECO:0000256" key="1">
    <source>
        <dbReference type="PROSITE-ProRule" id="PRU00042"/>
    </source>
</evidence>
<accession>A0A4Y8CQW7</accession>
<dbReference type="PROSITE" id="PS00028">
    <property type="entry name" value="ZINC_FINGER_C2H2_1"/>
    <property type="match status" value="1"/>
</dbReference>
<dbReference type="Proteomes" id="UP000297299">
    <property type="component" value="Unassembled WGS sequence"/>
</dbReference>
<dbReference type="Gene3D" id="3.30.160.60">
    <property type="entry name" value="Classic Zinc Finger"/>
    <property type="match status" value="1"/>
</dbReference>
<reference evidence="4 5" key="1">
    <citation type="submission" date="2017-11" db="EMBL/GenBank/DDBJ databases">
        <title>Comparative genomics of Botrytis spp.</title>
        <authorList>
            <person name="Valero-Jimenez C.A."/>
            <person name="Tapia P."/>
            <person name="Veloso J."/>
            <person name="Silva-Moreno E."/>
            <person name="Staats M."/>
            <person name="Valdes J.H."/>
            <person name="Van Kan J.A.L."/>
        </authorList>
    </citation>
    <scope>NUCLEOTIDE SEQUENCE [LARGE SCALE GENOMIC DNA]</scope>
    <source>
        <strain evidence="4 5">MUCL2830</strain>
    </source>
</reference>
<dbReference type="AlphaFoldDB" id="A0A4Y8CQW7"/>
<dbReference type="EMBL" id="PHWZ01000425">
    <property type="protein sequence ID" value="TEY40710.1"/>
    <property type="molecule type" value="Genomic_DNA"/>
</dbReference>
<organism evidence="4 5">
    <name type="scientific">Botryotinia calthae</name>
    <dbReference type="NCBI Taxonomy" id="38488"/>
    <lineage>
        <taxon>Eukaryota</taxon>
        <taxon>Fungi</taxon>
        <taxon>Dikarya</taxon>
        <taxon>Ascomycota</taxon>
        <taxon>Pezizomycotina</taxon>
        <taxon>Leotiomycetes</taxon>
        <taxon>Helotiales</taxon>
        <taxon>Sclerotiniaceae</taxon>
        <taxon>Botryotinia</taxon>
    </lineage>
</organism>
<keyword evidence="1" id="KW-0862">Zinc</keyword>
<name>A0A4Y8CQW7_9HELO</name>
<dbReference type="SMART" id="SM00355">
    <property type="entry name" value="ZnF_C2H2"/>
    <property type="match status" value="4"/>
</dbReference>
<dbReference type="GO" id="GO:0008270">
    <property type="term" value="F:zinc ion binding"/>
    <property type="evidence" value="ECO:0007669"/>
    <property type="project" value="UniProtKB-KW"/>
</dbReference>
<dbReference type="InterPro" id="IPR013087">
    <property type="entry name" value="Znf_C2H2_type"/>
</dbReference>
<evidence type="ECO:0000256" key="2">
    <source>
        <dbReference type="SAM" id="MobiDB-lite"/>
    </source>
</evidence>
<protein>
    <recommendedName>
        <fullName evidence="3">C2H2-type domain-containing protein</fullName>
    </recommendedName>
</protein>
<dbReference type="OrthoDB" id="3437960at2759"/>
<dbReference type="PROSITE" id="PS50157">
    <property type="entry name" value="ZINC_FINGER_C2H2_2"/>
    <property type="match status" value="1"/>
</dbReference>
<evidence type="ECO:0000313" key="4">
    <source>
        <dbReference type="EMBL" id="TEY40710.1"/>
    </source>
</evidence>
<feature type="region of interest" description="Disordered" evidence="2">
    <location>
        <begin position="139"/>
        <end position="164"/>
    </location>
</feature>
<dbReference type="STRING" id="38488.A0A4Y8CQW7"/>
<dbReference type="InterPro" id="IPR056545">
    <property type="entry name" value="C2H2_ASCIZ_1st_2nd"/>
</dbReference>